<feature type="transmembrane region" description="Helical" evidence="7">
    <location>
        <begin position="146"/>
        <end position="168"/>
    </location>
</feature>
<evidence type="ECO:0000256" key="4">
    <source>
        <dbReference type="ARBA" id="ARBA00022692"/>
    </source>
</evidence>
<dbReference type="CDD" id="cd06261">
    <property type="entry name" value="TM_PBP2"/>
    <property type="match status" value="1"/>
</dbReference>
<dbReference type="Gene3D" id="1.10.3720.10">
    <property type="entry name" value="MetI-like"/>
    <property type="match status" value="1"/>
</dbReference>
<evidence type="ECO:0000259" key="8">
    <source>
        <dbReference type="PROSITE" id="PS50928"/>
    </source>
</evidence>
<feature type="transmembrane region" description="Helical" evidence="7">
    <location>
        <begin position="27"/>
        <end position="46"/>
    </location>
</feature>
<gene>
    <name evidence="9" type="ordered locus">Cwoe_0173</name>
</gene>
<dbReference type="STRING" id="469383.Cwoe_0173"/>
<dbReference type="eggNOG" id="COG0395">
    <property type="taxonomic scope" value="Bacteria"/>
</dbReference>
<sequence length="311" mass="34144">MSAVAMRERAASGRRRRSARRRPLRQFLIYVGVALFAIWVLFPLYFTVTSSFMKPSEVGRVPYHWVPEEPTLKNYTAILKGDSTPFSDDAARGVSVSSTNAVERLMPAMGRSVMVGLVVVFINLVVGGAAAYAFSRYPFRGAKIAYLGLLASRVVPAIAIVSPFFVFFRKTELLNTAPALIISYLVFTLPLAIWLLKSYFDSVPKELEEAAMLDGASRLKCLISIVLPLARPGLIAAGLLVFLEAWSEFFYALVLTNELTAPPVVAGLQNLQQFSWTTLAAASIFSLIPPVLIAVVFQRYIVSGLARGSVR</sequence>
<dbReference type="GO" id="GO:0005886">
    <property type="term" value="C:plasma membrane"/>
    <property type="evidence" value="ECO:0007669"/>
    <property type="project" value="UniProtKB-SubCell"/>
</dbReference>
<reference evidence="10" key="2">
    <citation type="submission" date="2010-01" db="EMBL/GenBank/DDBJ databases">
        <title>The complete genome of Conexibacter woesei DSM 14684.</title>
        <authorList>
            <consortium name="US DOE Joint Genome Institute (JGI-PGF)"/>
            <person name="Lucas S."/>
            <person name="Copeland A."/>
            <person name="Lapidus A."/>
            <person name="Glavina del Rio T."/>
            <person name="Dalin E."/>
            <person name="Tice H."/>
            <person name="Bruce D."/>
            <person name="Goodwin L."/>
            <person name="Pitluck S."/>
            <person name="Kyrpides N."/>
            <person name="Mavromatis K."/>
            <person name="Ivanova N."/>
            <person name="Mikhailova N."/>
            <person name="Chertkov O."/>
            <person name="Brettin T."/>
            <person name="Detter J.C."/>
            <person name="Han C."/>
            <person name="Larimer F."/>
            <person name="Land M."/>
            <person name="Hauser L."/>
            <person name="Markowitz V."/>
            <person name="Cheng J.-F."/>
            <person name="Hugenholtz P."/>
            <person name="Woyke T."/>
            <person name="Wu D."/>
            <person name="Pukall R."/>
            <person name="Steenblock K."/>
            <person name="Schneider S."/>
            <person name="Klenk H.-P."/>
            <person name="Eisen J.A."/>
        </authorList>
    </citation>
    <scope>NUCLEOTIDE SEQUENCE [LARGE SCALE GENOMIC DNA]</scope>
    <source>
        <strain evidence="10">DSM 14684 / CIP 108061 / JCM 11494 / NBRC 100937 / ID131577</strain>
    </source>
</reference>
<evidence type="ECO:0000256" key="5">
    <source>
        <dbReference type="ARBA" id="ARBA00022989"/>
    </source>
</evidence>
<dbReference type="InterPro" id="IPR050901">
    <property type="entry name" value="BP-dep_ABC_trans_perm"/>
</dbReference>
<dbReference type="GO" id="GO:0055085">
    <property type="term" value="P:transmembrane transport"/>
    <property type="evidence" value="ECO:0007669"/>
    <property type="project" value="InterPro"/>
</dbReference>
<comment type="subcellular location">
    <subcellularLocation>
        <location evidence="1 7">Cell membrane</location>
        <topology evidence="1 7">Multi-pass membrane protein</topology>
    </subcellularLocation>
</comment>
<dbReference type="PROSITE" id="PS50928">
    <property type="entry name" value="ABC_TM1"/>
    <property type="match status" value="1"/>
</dbReference>
<dbReference type="HOGENOM" id="CLU_016047_1_2_11"/>
<evidence type="ECO:0000256" key="2">
    <source>
        <dbReference type="ARBA" id="ARBA00022448"/>
    </source>
</evidence>
<dbReference type="AlphaFoldDB" id="D3F531"/>
<evidence type="ECO:0000256" key="7">
    <source>
        <dbReference type="RuleBase" id="RU363032"/>
    </source>
</evidence>
<accession>D3F531</accession>
<dbReference type="SUPFAM" id="SSF161098">
    <property type="entry name" value="MetI-like"/>
    <property type="match status" value="1"/>
</dbReference>
<keyword evidence="5 7" id="KW-1133">Transmembrane helix</keyword>
<dbReference type="EMBL" id="CP001854">
    <property type="protein sequence ID" value="ADB48609.1"/>
    <property type="molecule type" value="Genomic_DNA"/>
</dbReference>
<dbReference type="OrthoDB" id="9794684at2"/>
<evidence type="ECO:0000256" key="1">
    <source>
        <dbReference type="ARBA" id="ARBA00004651"/>
    </source>
</evidence>
<organism evidence="9 10">
    <name type="scientific">Conexibacter woesei (strain DSM 14684 / CCUG 47730 / CIP 108061 / JCM 11494 / NBRC 100937 / ID131577)</name>
    <dbReference type="NCBI Taxonomy" id="469383"/>
    <lineage>
        <taxon>Bacteria</taxon>
        <taxon>Bacillati</taxon>
        <taxon>Actinomycetota</taxon>
        <taxon>Thermoleophilia</taxon>
        <taxon>Solirubrobacterales</taxon>
        <taxon>Conexibacteraceae</taxon>
        <taxon>Conexibacter</taxon>
    </lineage>
</organism>
<dbReference type="RefSeq" id="WP_012931662.1">
    <property type="nucleotide sequence ID" value="NC_013739.1"/>
</dbReference>
<feature type="transmembrane region" description="Helical" evidence="7">
    <location>
        <begin position="180"/>
        <end position="200"/>
    </location>
</feature>
<feature type="transmembrane region" description="Helical" evidence="7">
    <location>
        <begin position="113"/>
        <end position="134"/>
    </location>
</feature>
<dbReference type="Pfam" id="PF00528">
    <property type="entry name" value="BPD_transp_1"/>
    <property type="match status" value="1"/>
</dbReference>
<keyword evidence="6 7" id="KW-0472">Membrane</keyword>
<comment type="similarity">
    <text evidence="7">Belongs to the binding-protein-dependent transport system permease family.</text>
</comment>
<name>D3F531_CONWI</name>
<keyword evidence="10" id="KW-1185">Reference proteome</keyword>
<protein>
    <submittedName>
        <fullName evidence="9">Binding-protein-dependent transport systems inner membrane component</fullName>
    </submittedName>
</protein>
<dbReference type="Proteomes" id="UP000008229">
    <property type="component" value="Chromosome"/>
</dbReference>
<proteinExistence type="inferred from homology"/>
<keyword evidence="4 7" id="KW-0812">Transmembrane</keyword>
<feature type="domain" description="ABC transmembrane type-1" evidence="8">
    <location>
        <begin position="109"/>
        <end position="297"/>
    </location>
</feature>
<reference evidence="9 10" key="1">
    <citation type="journal article" date="2010" name="Stand. Genomic Sci.">
        <title>Complete genome sequence of Conexibacter woesei type strain (ID131577).</title>
        <authorList>
            <person name="Pukall R."/>
            <person name="Lapidus A."/>
            <person name="Glavina Del Rio T."/>
            <person name="Copeland A."/>
            <person name="Tice H."/>
            <person name="Cheng J.-F."/>
            <person name="Lucas S."/>
            <person name="Chen F."/>
            <person name="Nolan M."/>
            <person name="Bruce D."/>
            <person name="Goodwin L."/>
            <person name="Pitluck S."/>
            <person name="Mavromatis K."/>
            <person name="Ivanova N."/>
            <person name="Ovchinnikova G."/>
            <person name="Pati A."/>
            <person name="Chen A."/>
            <person name="Palaniappan K."/>
            <person name="Land M."/>
            <person name="Hauser L."/>
            <person name="Chang Y.-J."/>
            <person name="Jeffries C.D."/>
            <person name="Chain P."/>
            <person name="Meincke L."/>
            <person name="Sims D."/>
            <person name="Brettin T."/>
            <person name="Detter J.C."/>
            <person name="Rohde M."/>
            <person name="Goeker M."/>
            <person name="Bristow J."/>
            <person name="Eisen J.A."/>
            <person name="Markowitz V."/>
            <person name="Kyrpides N.C."/>
            <person name="Klenk H.-P."/>
            <person name="Hugenholtz P."/>
        </authorList>
    </citation>
    <scope>NUCLEOTIDE SEQUENCE [LARGE SCALE GENOMIC DNA]</scope>
    <source>
        <strain evidence="10">DSM 14684 / CIP 108061 / JCM 11494 / NBRC 100937 / ID131577</strain>
    </source>
</reference>
<dbReference type="KEGG" id="cwo:Cwoe_0173"/>
<feature type="transmembrane region" description="Helical" evidence="7">
    <location>
        <begin position="221"/>
        <end position="243"/>
    </location>
</feature>
<keyword evidence="2 7" id="KW-0813">Transport</keyword>
<dbReference type="PANTHER" id="PTHR32243">
    <property type="entry name" value="MALTOSE TRANSPORT SYSTEM PERMEASE-RELATED"/>
    <property type="match status" value="1"/>
</dbReference>
<evidence type="ECO:0000256" key="6">
    <source>
        <dbReference type="ARBA" id="ARBA00023136"/>
    </source>
</evidence>
<evidence type="ECO:0000313" key="10">
    <source>
        <dbReference type="Proteomes" id="UP000008229"/>
    </source>
</evidence>
<feature type="transmembrane region" description="Helical" evidence="7">
    <location>
        <begin position="274"/>
        <end position="297"/>
    </location>
</feature>
<keyword evidence="3" id="KW-1003">Cell membrane</keyword>
<dbReference type="InterPro" id="IPR000515">
    <property type="entry name" value="MetI-like"/>
</dbReference>
<evidence type="ECO:0000313" key="9">
    <source>
        <dbReference type="EMBL" id="ADB48609.1"/>
    </source>
</evidence>
<evidence type="ECO:0000256" key="3">
    <source>
        <dbReference type="ARBA" id="ARBA00022475"/>
    </source>
</evidence>
<dbReference type="InterPro" id="IPR035906">
    <property type="entry name" value="MetI-like_sf"/>
</dbReference>
<dbReference type="PANTHER" id="PTHR32243:SF18">
    <property type="entry name" value="INNER MEMBRANE ABC TRANSPORTER PERMEASE PROTEIN YCJP"/>
    <property type="match status" value="1"/>
</dbReference>